<evidence type="ECO:0000313" key="2">
    <source>
        <dbReference type="Proteomes" id="UP000831775"/>
    </source>
</evidence>
<dbReference type="Proteomes" id="UP000831775">
    <property type="component" value="Chromosome"/>
</dbReference>
<protein>
    <submittedName>
        <fullName evidence="1">Uncharacterized protein</fullName>
    </submittedName>
</protein>
<keyword evidence="2" id="KW-1185">Reference proteome</keyword>
<evidence type="ECO:0000313" key="1">
    <source>
        <dbReference type="EMBL" id="UOQ59426.1"/>
    </source>
</evidence>
<gene>
    <name evidence="1" type="ORF">MUN76_10215</name>
</gene>
<proteinExistence type="predicted"/>
<name>A0ABY4FT13_9MICO</name>
<reference evidence="1 2" key="1">
    <citation type="submission" date="2022-04" db="EMBL/GenBank/DDBJ databases">
        <title>Leucobacter sp. isolated from rhizosphere of onion.</title>
        <authorList>
            <person name="Won M."/>
            <person name="Lee C.-M."/>
            <person name="Woen H.-Y."/>
            <person name="Kwon S.-W."/>
        </authorList>
    </citation>
    <scope>NUCLEOTIDE SEQUENCE [LARGE SCALE GENOMIC DNA]</scope>
    <source>
        <strain evidence="1 2">H25R-14</strain>
    </source>
</reference>
<sequence length="78" mass="8670">MTDAPLDRDQAKELRDLDAHGAADVDTVATIVVEVRDTASGVDPTEVDAMLRRRLTEARIELPDDEVRELVRQILEGD</sequence>
<dbReference type="EMBL" id="CP095043">
    <property type="protein sequence ID" value="UOQ59426.1"/>
    <property type="molecule type" value="Genomic_DNA"/>
</dbReference>
<organism evidence="1 2">
    <name type="scientific">Leucobacter rhizosphaerae</name>
    <dbReference type="NCBI Taxonomy" id="2932245"/>
    <lineage>
        <taxon>Bacteria</taxon>
        <taxon>Bacillati</taxon>
        <taxon>Actinomycetota</taxon>
        <taxon>Actinomycetes</taxon>
        <taxon>Micrococcales</taxon>
        <taxon>Microbacteriaceae</taxon>
        <taxon>Leucobacter</taxon>
    </lineage>
</organism>
<accession>A0ABY4FT13</accession>
<dbReference type="RefSeq" id="WP_244684435.1">
    <property type="nucleotide sequence ID" value="NZ_CP095043.1"/>
</dbReference>